<dbReference type="OrthoDB" id="5573651at2759"/>
<evidence type="ECO:0000256" key="3">
    <source>
        <dbReference type="ARBA" id="ARBA00022729"/>
    </source>
</evidence>
<dbReference type="PANTHER" id="PTHR35518">
    <property type="entry name" value="MAINTENANCE OF TELOMOERE CAPPING"/>
    <property type="match status" value="1"/>
</dbReference>
<feature type="transmembrane region" description="Helical" evidence="11">
    <location>
        <begin position="625"/>
        <end position="649"/>
    </location>
</feature>
<dbReference type="PANTHER" id="PTHR35518:SF2">
    <property type="entry name" value="MAINTENANCE OF TELOMERE CAPPING PROTEIN 6"/>
    <property type="match status" value="1"/>
</dbReference>
<dbReference type="SUPFAM" id="SSF56436">
    <property type="entry name" value="C-type lectin-like"/>
    <property type="match status" value="1"/>
</dbReference>
<evidence type="ECO:0000256" key="10">
    <source>
        <dbReference type="SAM" id="MobiDB-lite"/>
    </source>
</evidence>
<dbReference type="GeneID" id="40748399"/>
<dbReference type="STRING" id="1043002.A0A074X709"/>
<comment type="function">
    <text evidence="7">May be involved in telomere capping.</text>
</comment>
<evidence type="ECO:0000256" key="4">
    <source>
        <dbReference type="ARBA" id="ARBA00022989"/>
    </source>
</evidence>
<dbReference type="GO" id="GO:0016020">
    <property type="term" value="C:membrane"/>
    <property type="evidence" value="ECO:0007669"/>
    <property type="project" value="UniProtKB-SubCell"/>
</dbReference>
<dbReference type="EMBL" id="KL584993">
    <property type="protein sequence ID" value="KEQ81138.1"/>
    <property type="molecule type" value="Genomic_DNA"/>
</dbReference>
<dbReference type="CDD" id="cd00037">
    <property type="entry name" value="CLECT"/>
    <property type="match status" value="1"/>
</dbReference>
<evidence type="ECO:0000256" key="5">
    <source>
        <dbReference type="ARBA" id="ARBA00023136"/>
    </source>
</evidence>
<evidence type="ECO:0000256" key="2">
    <source>
        <dbReference type="ARBA" id="ARBA00022692"/>
    </source>
</evidence>
<evidence type="ECO:0000256" key="6">
    <source>
        <dbReference type="ARBA" id="ARBA00023180"/>
    </source>
</evidence>
<gene>
    <name evidence="13" type="ORF">M438DRAFT_348231</name>
</gene>
<dbReference type="HOGENOM" id="CLU_033723_0_0_1"/>
<evidence type="ECO:0000259" key="12">
    <source>
        <dbReference type="Pfam" id="PF25506"/>
    </source>
</evidence>
<dbReference type="Pfam" id="PF25506">
    <property type="entry name" value="TIM-barrel_MTC6"/>
    <property type="match status" value="1"/>
</dbReference>
<evidence type="ECO:0000256" key="11">
    <source>
        <dbReference type="SAM" id="Phobius"/>
    </source>
</evidence>
<feature type="domain" description="MTC6 partial TIM-barrel" evidence="12">
    <location>
        <begin position="14"/>
        <end position="462"/>
    </location>
</feature>
<evidence type="ECO:0000256" key="1">
    <source>
        <dbReference type="ARBA" id="ARBA00004479"/>
    </source>
</evidence>
<organism evidence="13 14">
    <name type="scientific">Aureobasidium pullulans EXF-150</name>
    <dbReference type="NCBI Taxonomy" id="1043002"/>
    <lineage>
        <taxon>Eukaryota</taxon>
        <taxon>Fungi</taxon>
        <taxon>Dikarya</taxon>
        <taxon>Ascomycota</taxon>
        <taxon>Pezizomycotina</taxon>
        <taxon>Dothideomycetes</taxon>
        <taxon>Dothideomycetidae</taxon>
        <taxon>Dothideales</taxon>
        <taxon>Saccotheciaceae</taxon>
        <taxon>Aureobasidium</taxon>
    </lineage>
</organism>
<dbReference type="Gene3D" id="3.10.100.10">
    <property type="entry name" value="Mannose-Binding Protein A, subunit A"/>
    <property type="match status" value="1"/>
</dbReference>
<dbReference type="InterPro" id="IPR016187">
    <property type="entry name" value="CTDL_fold"/>
</dbReference>
<reference evidence="13 14" key="1">
    <citation type="journal article" date="2014" name="BMC Genomics">
        <title>Genome sequencing of four Aureobasidium pullulans varieties: biotechnological potential, stress tolerance, and description of new species.</title>
        <authorList>
            <person name="Gostin Ar C."/>
            <person name="Ohm R.A."/>
            <person name="Kogej T."/>
            <person name="Sonjak S."/>
            <person name="Turk M."/>
            <person name="Zajc J."/>
            <person name="Zalar P."/>
            <person name="Grube M."/>
            <person name="Sun H."/>
            <person name="Han J."/>
            <person name="Sharma A."/>
            <person name="Chiniquy J."/>
            <person name="Ngan C.Y."/>
            <person name="Lipzen A."/>
            <person name="Barry K."/>
            <person name="Grigoriev I.V."/>
            <person name="Gunde-Cimerman N."/>
        </authorList>
    </citation>
    <scope>NUCLEOTIDE SEQUENCE [LARGE SCALE GENOMIC DNA]</scope>
    <source>
        <strain evidence="13 14">EXF-150</strain>
    </source>
</reference>
<dbReference type="Proteomes" id="UP000030706">
    <property type="component" value="Unassembled WGS sequence"/>
</dbReference>
<dbReference type="InterPro" id="IPR057530">
    <property type="entry name" value="TIM-barrel_MTC6"/>
</dbReference>
<feature type="region of interest" description="Disordered" evidence="10">
    <location>
        <begin position="95"/>
        <end position="122"/>
    </location>
</feature>
<sequence length="672" mass="72469">MASSYNPDPSTEASDVLYTALLSQRDLASRIPINYVTAPGINLTPACFSDRRYEDVAAQRCLSNLLSVGFHRIIVDLYWDQSRQTWSLCPVELSTDGNSTSPIRTGAYPSSLSTSSSSTSPSASLTLARVSGATAEGLGRRALHTSLINANEDVHLSADIHPRQTSEYSSESSQVVSMTSSALTISAQASGSSSVTSGGGLATVSQTTAAADPSETGHMIGPYQCSESIGIATLTNVLADYFQGTENDVNATFKYLEFNVHLAAPFGDPTGTASPSDPERLPSVGNYISDLINSTLSPYIYTPAALRSERADLNQSWFSSGVQNPPASEYLTTQPLSDGSGLYTLNGWPSTSVIMLQRALRIIVGLGSVDAQMQQYDFSADADSIFPTGYISNPIDATVSSNGMIASGCLYQPNNTMLSAVNSSWAVSSSLPNTTTSNTTSYAALSLSSCGISPIINTPLYSCLATENATVYREYISDTLWGWAEDEPSDSGTSEVTGSRHCAVSNMTNNGRWQVVDCTDENHFICRRDDSPYVFSVSDDKNRYYQGDEACGDGSSFAVPRTALENHYMVDAIRDWASSKASNDDDDTQVFWLNLNDIDIMDCWVSGVNQTCPYQTGSRDMKRTVIIPTVAGVIVFLLAILTLTVKCAANRQNTRRRRRRGERGWDYEGVPS</sequence>
<protein>
    <recommendedName>
        <fullName evidence="9">Maintenance of telomere capping protein 6</fullName>
    </recommendedName>
</protein>
<evidence type="ECO:0000313" key="13">
    <source>
        <dbReference type="EMBL" id="KEQ81138.1"/>
    </source>
</evidence>
<evidence type="ECO:0000313" key="14">
    <source>
        <dbReference type="Proteomes" id="UP000030706"/>
    </source>
</evidence>
<name>A0A074X709_AURPU</name>
<comment type="subcellular location">
    <subcellularLocation>
        <location evidence="1">Membrane</location>
        <topology evidence="1">Single-pass type I membrane protein</topology>
    </subcellularLocation>
</comment>
<evidence type="ECO:0000256" key="8">
    <source>
        <dbReference type="ARBA" id="ARBA00038159"/>
    </source>
</evidence>
<comment type="similarity">
    <text evidence="8">Belongs to the MTC6 family.</text>
</comment>
<keyword evidence="3" id="KW-0732">Signal</keyword>
<keyword evidence="6" id="KW-0325">Glycoprotein</keyword>
<keyword evidence="2 11" id="KW-0812">Transmembrane</keyword>
<evidence type="ECO:0000256" key="7">
    <source>
        <dbReference type="ARBA" id="ARBA00037703"/>
    </source>
</evidence>
<accession>A0A074X709</accession>
<keyword evidence="4 11" id="KW-1133">Transmembrane helix</keyword>
<dbReference type="InterPro" id="IPR016186">
    <property type="entry name" value="C-type_lectin-like/link_sf"/>
</dbReference>
<proteinExistence type="inferred from homology"/>
<dbReference type="AlphaFoldDB" id="A0A074X709"/>
<evidence type="ECO:0000256" key="9">
    <source>
        <dbReference type="ARBA" id="ARBA00039865"/>
    </source>
</evidence>
<keyword evidence="5 11" id="KW-0472">Membrane</keyword>
<feature type="compositionally biased region" description="Low complexity" evidence="10">
    <location>
        <begin position="109"/>
        <end position="122"/>
    </location>
</feature>
<dbReference type="InterPro" id="IPR051008">
    <property type="entry name" value="Telomere_Capping_Maintenance"/>
</dbReference>
<keyword evidence="14" id="KW-1185">Reference proteome</keyword>
<dbReference type="RefSeq" id="XP_029757325.1">
    <property type="nucleotide sequence ID" value="XM_029906093.1"/>
</dbReference>